<comment type="caution">
    <text evidence="2">The sequence shown here is derived from an EMBL/GenBank/DDBJ whole genome shotgun (WGS) entry which is preliminary data.</text>
</comment>
<dbReference type="Proteomes" id="UP000703269">
    <property type="component" value="Unassembled WGS sequence"/>
</dbReference>
<keyword evidence="3" id="KW-1185">Reference proteome</keyword>
<reference evidence="2 3" key="1">
    <citation type="submission" date="2021-08" db="EMBL/GenBank/DDBJ databases">
        <title>Draft Genome Sequence of Phanerochaete sordida strain YK-624.</title>
        <authorList>
            <person name="Mori T."/>
            <person name="Dohra H."/>
            <person name="Suzuki T."/>
            <person name="Kawagishi H."/>
            <person name="Hirai H."/>
        </authorList>
    </citation>
    <scope>NUCLEOTIDE SEQUENCE [LARGE SCALE GENOMIC DNA]</scope>
    <source>
        <strain evidence="2 3">YK-624</strain>
    </source>
</reference>
<accession>A0A9P3GJA6</accession>
<proteinExistence type="predicted"/>
<protein>
    <submittedName>
        <fullName evidence="2">Uncharacterized protein</fullName>
    </submittedName>
</protein>
<evidence type="ECO:0000256" key="1">
    <source>
        <dbReference type="SAM" id="MobiDB-lite"/>
    </source>
</evidence>
<feature type="region of interest" description="Disordered" evidence="1">
    <location>
        <begin position="309"/>
        <end position="480"/>
    </location>
</feature>
<feature type="compositionally biased region" description="Low complexity" evidence="1">
    <location>
        <begin position="451"/>
        <end position="473"/>
    </location>
</feature>
<evidence type="ECO:0000313" key="2">
    <source>
        <dbReference type="EMBL" id="GJE94635.1"/>
    </source>
</evidence>
<dbReference type="AlphaFoldDB" id="A0A9P3GJA6"/>
<feature type="compositionally biased region" description="Low complexity" evidence="1">
    <location>
        <begin position="311"/>
        <end position="323"/>
    </location>
</feature>
<feature type="compositionally biased region" description="Low complexity" evidence="1">
    <location>
        <begin position="420"/>
        <end position="430"/>
    </location>
</feature>
<evidence type="ECO:0000313" key="3">
    <source>
        <dbReference type="Proteomes" id="UP000703269"/>
    </source>
</evidence>
<feature type="compositionally biased region" description="Basic and acidic residues" evidence="1">
    <location>
        <begin position="348"/>
        <end position="357"/>
    </location>
</feature>
<feature type="compositionally biased region" description="Polar residues" evidence="1">
    <location>
        <begin position="440"/>
        <end position="450"/>
    </location>
</feature>
<dbReference type="OrthoDB" id="2943086at2759"/>
<dbReference type="EMBL" id="BPQB01000042">
    <property type="protein sequence ID" value="GJE94635.1"/>
    <property type="molecule type" value="Genomic_DNA"/>
</dbReference>
<name>A0A9P3GJA6_9APHY</name>
<gene>
    <name evidence="2" type="ORF">PsYK624_108060</name>
</gene>
<organism evidence="2 3">
    <name type="scientific">Phanerochaete sordida</name>
    <dbReference type="NCBI Taxonomy" id="48140"/>
    <lineage>
        <taxon>Eukaryota</taxon>
        <taxon>Fungi</taxon>
        <taxon>Dikarya</taxon>
        <taxon>Basidiomycota</taxon>
        <taxon>Agaricomycotina</taxon>
        <taxon>Agaricomycetes</taxon>
        <taxon>Polyporales</taxon>
        <taxon>Phanerochaetaceae</taxon>
        <taxon>Phanerochaete</taxon>
    </lineage>
</organism>
<sequence>MTVADSFNGHDEQEEDLHDWEGVDSDWWRQSYADVDWTCIRRYHWTETGVQLTFHPRPPHYHSTLYSEKDKYEQPEEEPRDVELNPALAGVKGAEYALEHYERHVGICDSLPDLTFTAELLLPQDASEDVIRRGREQWERNVDALLGGILEPSCLDLPPRLPDERVRLWNLDAIDDPFYDSDSHSPDVADLTYSDISFESEPLPTTPQGDKKSYAEVLFDDRGTPTHSGTVISPSPSKPLNASALAFIPAYTLDYSSPSPTSPDVPYVSPTYEFHFPSLSGNAASRTNTRSLPPPLQCDEQGFYNEVQVPSASTQSASQSRSATPKRAAGDEVPAFLGQDDAPRQPSKTREMVDRLRSGGSGSRRSRRHKSEAKVQPQKDADGWFTGVETNGHKRSKSSKSGDDWVNGLFQCRQDKPASQQQQQQQQQQQHPRQSHKRSTSTGTAASAQNGTPTTPSSTASTLSTLPSPTGSTFSNPCTPTGTQFPLTQFYPFTPPYAYVAPFPPPMHMQPPWQMHAPLVPAHPAYVLPPPLYAGAPFDARKAPPVAAARHA</sequence>